<keyword evidence="4 8" id="KW-0812">Transmembrane</keyword>
<feature type="transmembrane region" description="Helical" evidence="8">
    <location>
        <begin position="75"/>
        <end position="101"/>
    </location>
</feature>
<dbReference type="HOGENOM" id="CLU_019602_1_1_11"/>
<feature type="transmembrane region" description="Helical" evidence="8">
    <location>
        <begin position="35"/>
        <end position="55"/>
    </location>
</feature>
<evidence type="ECO:0000256" key="5">
    <source>
        <dbReference type="ARBA" id="ARBA00022970"/>
    </source>
</evidence>
<dbReference type="InterPro" id="IPR043429">
    <property type="entry name" value="ArtM/GltK/GlnP/TcyL/YhdX-like"/>
</dbReference>
<dbReference type="AlphaFoldDB" id="D3Q606"/>
<dbReference type="eggNOG" id="COG0765">
    <property type="taxonomic scope" value="Bacteria"/>
</dbReference>
<evidence type="ECO:0000313" key="10">
    <source>
        <dbReference type="EMBL" id="ADD40305.1"/>
    </source>
</evidence>
<keyword evidence="3" id="KW-1003">Cell membrane</keyword>
<proteinExistence type="inferred from homology"/>
<keyword evidence="7 8" id="KW-0472">Membrane</keyword>
<dbReference type="EMBL" id="CP001778">
    <property type="protein sequence ID" value="ADD40305.1"/>
    <property type="molecule type" value="Genomic_DNA"/>
</dbReference>
<evidence type="ECO:0000256" key="8">
    <source>
        <dbReference type="RuleBase" id="RU363032"/>
    </source>
</evidence>
<dbReference type="GO" id="GO:0043190">
    <property type="term" value="C:ATP-binding cassette (ABC) transporter complex"/>
    <property type="evidence" value="ECO:0007669"/>
    <property type="project" value="InterPro"/>
</dbReference>
<dbReference type="SUPFAM" id="SSF161098">
    <property type="entry name" value="MetI-like"/>
    <property type="match status" value="1"/>
</dbReference>
<sequence length="285" mass="30739">MNPKSEPKSVAVEAATDFRKHPGLSPRKKYQISMTVQYVVIAAVILFVIFGADWADLSEKFFNAELIERSFPELFTVALANTVIYTASGYVVGFALGILIAVMRLSSAAVNRWIATGFIEIFRGLPALLILTFLAFFWPVAFPNLIIPGGNYGTVALGLGLCSAAYMAETFRAGIQAVPKGQMEAARSLGMSHTRAMVTIILPQAVRIVIPPLTNELILLTKDSSLVLTVGIAAKESDLVKFGNDLANETGNSTPLVVAGLAFLVITIPLSILVRRLEARQAKAR</sequence>
<dbReference type="InterPro" id="IPR010065">
    <property type="entry name" value="AA_ABC_transptr_permease_3TM"/>
</dbReference>
<evidence type="ECO:0000313" key="11">
    <source>
        <dbReference type="Proteomes" id="UP000000844"/>
    </source>
</evidence>
<dbReference type="GO" id="GO:0006865">
    <property type="term" value="P:amino acid transport"/>
    <property type="evidence" value="ECO:0007669"/>
    <property type="project" value="UniProtKB-KW"/>
</dbReference>
<accession>D3Q606</accession>
<dbReference type="NCBIfam" id="TIGR01726">
    <property type="entry name" value="HEQRo_perm_3TM"/>
    <property type="match status" value="1"/>
</dbReference>
<evidence type="ECO:0000256" key="2">
    <source>
        <dbReference type="ARBA" id="ARBA00022448"/>
    </source>
</evidence>
<keyword evidence="5" id="KW-0029">Amino-acid transport</keyword>
<dbReference type="PANTHER" id="PTHR30614:SF0">
    <property type="entry name" value="L-CYSTINE TRANSPORT SYSTEM PERMEASE PROTEIN TCYL"/>
    <property type="match status" value="1"/>
</dbReference>
<dbReference type="CDD" id="cd06261">
    <property type="entry name" value="TM_PBP2"/>
    <property type="match status" value="1"/>
</dbReference>
<name>D3Q606_STANL</name>
<comment type="similarity">
    <text evidence="8">Belongs to the binding-protein-dependent transport system permease family.</text>
</comment>
<dbReference type="Gene3D" id="1.10.3720.10">
    <property type="entry name" value="MetI-like"/>
    <property type="match status" value="1"/>
</dbReference>
<evidence type="ECO:0000256" key="1">
    <source>
        <dbReference type="ARBA" id="ARBA00004651"/>
    </source>
</evidence>
<organism evidence="10 11">
    <name type="scientific">Stackebrandtia nassauensis (strain DSM 44728 / CIP 108903 / NRRL B-16338 / NBRC 102104 / LLR-40K-21)</name>
    <dbReference type="NCBI Taxonomy" id="446470"/>
    <lineage>
        <taxon>Bacteria</taxon>
        <taxon>Bacillati</taxon>
        <taxon>Actinomycetota</taxon>
        <taxon>Actinomycetes</taxon>
        <taxon>Glycomycetales</taxon>
        <taxon>Glycomycetaceae</taxon>
        <taxon>Stackebrandtia</taxon>
    </lineage>
</organism>
<dbReference type="PANTHER" id="PTHR30614">
    <property type="entry name" value="MEMBRANE COMPONENT OF AMINO ACID ABC TRANSPORTER"/>
    <property type="match status" value="1"/>
</dbReference>
<evidence type="ECO:0000256" key="3">
    <source>
        <dbReference type="ARBA" id="ARBA00022475"/>
    </source>
</evidence>
<reference evidence="10 11" key="1">
    <citation type="journal article" date="2009" name="Stand. Genomic Sci.">
        <title>Complete genome sequence of Stackebrandtia nassauensis type strain (LLR-40K-21).</title>
        <authorList>
            <person name="Munk C."/>
            <person name="Lapidus A."/>
            <person name="Copeland A."/>
            <person name="Jando M."/>
            <person name="Mayilraj S."/>
            <person name="Glavina Del Rio T."/>
            <person name="Nolan M."/>
            <person name="Chen F."/>
            <person name="Lucas S."/>
            <person name="Tice H."/>
            <person name="Cheng J.F."/>
            <person name="Han C."/>
            <person name="Detter J.C."/>
            <person name="Bruce D."/>
            <person name="Goodwin L."/>
            <person name="Chain P."/>
            <person name="Pitluck S."/>
            <person name="Goker M."/>
            <person name="Ovchinikova G."/>
            <person name="Pati A."/>
            <person name="Ivanova N."/>
            <person name="Mavromatis K."/>
            <person name="Chen A."/>
            <person name="Palaniappan K."/>
            <person name="Land M."/>
            <person name="Hauser L."/>
            <person name="Chang Y.J."/>
            <person name="Jeffries C.D."/>
            <person name="Bristow J."/>
            <person name="Eisen J.A."/>
            <person name="Markowitz V."/>
            <person name="Hugenholtz P."/>
            <person name="Kyrpides N.C."/>
            <person name="Klenk H.P."/>
        </authorList>
    </citation>
    <scope>NUCLEOTIDE SEQUENCE [LARGE SCALE GENOMIC DNA]</scope>
    <source>
        <strain evidence="11">DSM 44728 / CIP 108903 / NRRL B-16338 / NBRC 102104 / LLR-40K-21</strain>
    </source>
</reference>
<evidence type="ECO:0000259" key="9">
    <source>
        <dbReference type="PROSITE" id="PS50928"/>
    </source>
</evidence>
<feature type="domain" description="ABC transmembrane type-1" evidence="9">
    <location>
        <begin position="79"/>
        <end position="274"/>
    </location>
</feature>
<dbReference type="STRING" id="446470.Snas_0591"/>
<dbReference type="PROSITE" id="PS50928">
    <property type="entry name" value="ABC_TM1"/>
    <property type="match status" value="1"/>
</dbReference>
<evidence type="ECO:0000256" key="6">
    <source>
        <dbReference type="ARBA" id="ARBA00022989"/>
    </source>
</evidence>
<protein>
    <submittedName>
        <fullName evidence="10">Polar amino acid ABC transporter, inner membrane subunit</fullName>
    </submittedName>
</protein>
<dbReference type="InterPro" id="IPR000515">
    <property type="entry name" value="MetI-like"/>
</dbReference>
<feature type="transmembrane region" description="Helical" evidence="8">
    <location>
        <begin position="113"/>
        <end position="138"/>
    </location>
</feature>
<dbReference type="Pfam" id="PF00528">
    <property type="entry name" value="BPD_transp_1"/>
    <property type="match status" value="1"/>
</dbReference>
<gene>
    <name evidence="10" type="ordered locus">Snas_0591</name>
</gene>
<dbReference type="GO" id="GO:0022857">
    <property type="term" value="F:transmembrane transporter activity"/>
    <property type="evidence" value="ECO:0007669"/>
    <property type="project" value="InterPro"/>
</dbReference>
<dbReference type="RefSeq" id="WP_013015876.1">
    <property type="nucleotide sequence ID" value="NC_013947.1"/>
</dbReference>
<evidence type="ECO:0000256" key="4">
    <source>
        <dbReference type="ARBA" id="ARBA00022692"/>
    </source>
</evidence>
<dbReference type="Proteomes" id="UP000000844">
    <property type="component" value="Chromosome"/>
</dbReference>
<keyword evidence="6 8" id="KW-1133">Transmembrane helix</keyword>
<feature type="transmembrane region" description="Helical" evidence="8">
    <location>
        <begin position="256"/>
        <end position="275"/>
    </location>
</feature>
<dbReference type="OrthoDB" id="9814902at2"/>
<dbReference type="KEGG" id="sna:Snas_0591"/>
<comment type="subcellular location">
    <subcellularLocation>
        <location evidence="1 8">Cell membrane</location>
        <topology evidence="1 8">Multi-pass membrane protein</topology>
    </subcellularLocation>
</comment>
<evidence type="ECO:0000256" key="7">
    <source>
        <dbReference type="ARBA" id="ARBA00023136"/>
    </source>
</evidence>
<keyword evidence="2 8" id="KW-0813">Transport</keyword>
<keyword evidence="11" id="KW-1185">Reference proteome</keyword>
<dbReference type="InterPro" id="IPR035906">
    <property type="entry name" value="MetI-like_sf"/>
</dbReference>